<dbReference type="STRING" id="408074.SAMN05660909_00032"/>
<sequence>MVKTAICEWLVRRSNHHITKIMLVMKLTTLLLTVGILTVCAKGVSQNVTFQGEKVSLKVVFKSVEKQTDYLFLYPESVLQVSRPVSLNAQNLPLDQFLVEVFKAQPLEYTIKGKSIFVSPKAVIAKPEEESGPPVDTLFWVVGKVLDENNAPVIGASVMIKGTDQGTTTNANGDFALRNVRNHALLVISSIGYEKKEVKVNGRSLSISLSKSTSELNEVTVSTGYQQLDRRRLTSAITTLKAKDILSPGMFSIDQALEGRVPGLFVMNPSGDIGVSPKIRIRGTSTLLGSREPVWVVDGVVVNDPVNIDPATINDLDFVNRLGNAISGLKPFDIEQIDILKDASATALYGVRAANGVIVITTKKGKNGAPVVNFNQSTSLVQRPHYSDANVNVMNSRQRMDFSRDLIANGLNYSEHINYVGYEGALTKLYNGEYSYEEFQREVHRLETVNTDWFDVILHNAISTQNNLSVSGGNEKTKYFASVGAATQRSTIRGDKIDQYSALIKLNTALTPKLNWELNFRGNTEKRDFVASSVNALSYAYNTSRAVPAYTEDGSLNYYKRYSGSAFDYFNFNILNEMEHSRNNIDGSGIALNTNLNYKLNKYLSGTVLLSFNNSNTEDRTVYEENTFAAAEIRLSEYGMPADPSRTLMPYGGEYHSSNVRNRSYLVRGQANFTHPIGAHNRDQLDITLGGEMSSNQYNGLKMVRRGYMKDRGQAFAQVDPVKYPVYAQWATINNVDQVTNNLTNIVSGYLATAYTFNDKYILNFNTRTDFSNKFGSRSREKFLPTWSVSGRWDIDKDFFKNSRQVNMLALKASYGYQGNMLDNQTPDLIINQGALDPISEEYYSTIAYYPNPNLKWEKNGELNIGLEFSLFNNKIQGNINYFDKKTENAFLDKRVADINGLSTYIVNSGTIRNKGIELAFSFMPINNLGPKGSANGFSWRIDPQLGQVLNSILSNSINHYGLNKYLGSQNANLYTDYLTGKQIIDGKAVNTFYSYAFDGLDPKTGKPIFKNDDQALRDKYRGMEADQVFQQVMVPSGNRIPTIQGGVLNTFSYKAFALSFNLAYSVGSKIRLTKLYTATSQQINSGVAAPMPENNVRLEFENRWRKPGDEAFTNIPALIGGRDFSQTLNHWSMSYPFNYARNIWEMYDNSDIRVVSGSYLKLRTVNFRYTLPDNVSKYLNIKSANIMFSAMNVHTWASKDLHGQDPEQTAFGDLIQVSPRPTYSFTIDVSF</sequence>
<dbReference type="SUPFAM" id="SSF56935">
    <property type="entry name" value="Porins"/>
    <property type="match status" value="1"/>
</dbReference>
<proteinExistence type="inferred from homology"/>
<dbReference type="EMBL" id="FNRL01000001">
    <property type="protein sequence ID" value="SDZ89901.1"/>
    <property type="molecule type" value="Genomic_DNA"/>
</dbReference>
<evidence type="ECO:0000313" key="9">
    <source>
        <dbReference type="EMBL" id="SDZ89901.1"/>
    </source>
</evidence>
<evidence type="ECO:0000256" key="4">
    <source>
        <dbReference type="ARBA" id="ARBA00022692"/>
    </source>
</evidence>
<dbReference type="PROSITE" id="PS52016">
    <property type="entry name" value="TONB_DEPENDENT_REC_3"/>
    <property type="match status" value="1"/>
</dbReference>
<dbReference type="InterPro" id="IPR039426">
    <property type="entry name" value="TonB-dep_rcpt-like"/>
</dbReference>
<comment type="similarity">
    <text evidence="7">Belongs to the TonB-dependent receptor family.</text>
</comment>
<evidence type="ECO:0000256" key="2">
    <source>
        <dbReference type="ARBA" id="ARBA00022448"/>
    </source>
</evidence>
<dbReference type="Gene3D" id="2.40.170.20">
    <property type="entry name" value="TonB-dependent receptor, beta-barrel domain"/>
    <property type="match status" value="1"/>
</dbReference>
<dbReference type="AlphaFoldDB" id="A0A1H3WT22"/>
<dbReference type="InterPro" id="IPR037066">
    <property type="entry name" value="Plug_dom_sf"/>
</dbReference>
<evidence type="ECO:0000256" key="7">
    <source>
        <dbReference type="PROSITE-ProRule" id="PRU01360"/>
    </source>
</evidence>
<dbReference type="Pfam" id="PF13715">
    <property type="entry name" value="CarbopepD_reg_2"/>
    <property type="match status" value="1"/>
</dbReference>
<dbReference type="Pfam" id="PF07715">
    <property type="entry name" value="Plug"/>
    <property type="match status" value="1"/>
</dbReference>
<dbReference type="NCBIfam" id="TIGR04056">
    <property type="entry name" value="OMP_RagA_SusC"/>
    <property type="match status" value="1"/>
</dbReference>
<evidence type="ECO:0000313" key="10">
    <source>
        <dbReference type="Proteomes" id="UP000199656"/>
    </source>
</evidence>
<dbReference type="InterPro" id="IPR023996">
    <property type="entry name" value="TonB-dep_OMP_SusC/RagA"/>
</dbReference>
<name>A0A1H3WT22_9BACT</name>
<dbReference type="Gene3D" id="2.60.40.1120">
    <property type="entry name" value="Carboxypeptidase-like, regulatory domain"/>
    <property type="match status" value="1"/>
</dbReference>
<evidence type="ECO:0000256" key="1">
    <source>
        <dbReference type="ARBA" id="ARBA00004571"/>
    </source>
</evidence>
<protein>
    <submittedName>
        <fullName evidence="9">TonB-linked outer membrane protein, SusC/RagA family</fullName>
    </submittedName>
</protein>
<dbReference type="InterPro" id="IPR011662">
    <property type="entry name" value="Secretin/TonB_short_N"/>
</dbReference>
<dbReference type="SMART" id="SM00965">
    <property type="entry name" value="STN"/>
    <property type="match status" value="1"/>
</dbReference>
<evidence type="ECO:0000259" key="8">
    <source>
        <dbReference type="SMART" id="SM00965"/>
    </source>
</evidence>
<evidence type="ECO:0000256" key="5">
    <source>
        <dbReference type="ARBA" id="ARBA00023136"/>
    </source>
</evidence>
<dbReference type="InterPro" id="IPR008969">
    <property type="entry name" value="CarboxyPept-like_regulatory"/>
</dbReference>
<keyword evidence="6 7" id="KW-0998">Cell outer membrane</keyword>
<dbReference type="Pfam" id="PF07660">
    <property type="entry name" value="STN"/>
    <property type="match status" value="1"/>
</dbReference>
<comment type="subcellular location">
    <subcellularLocation>
        <location evidence="1 7">Cell outer membrane</location>
        <topology evidence="1 7">Multi-pass membrane protein</topology>
    </subcellularLocation>
</comment>
<dbReference type="InterPro" id="IPR023997">
    <property type="entry name" value="TonB-dep_OMP_SusC/RagA_CS"/>
</dbReference>
<keyword evidence="10" id="KW-1185">Reference proteome</keyword>
<feature type="domain" description="Secretin/TonB short N-terminal" evidence="8">
    <location>
        <begin position="70"/>
        <end position="121"/>
    </location>
</feature>
<keyword evidence="5 7" id="KW-0472">Membrane</keyword>
<evidence type="ECO:0000256" key="3">
    <source>
        <dbReference type="ARBA" id="ARBA00022452"/>
    </source>
</evidence>
<evidence type="ECO:0000256" key="6">
    <source>
        <dbReference type="ARBA" id="ARBA00023237"/>
    </source>
</evidence>
<dbReference type="InterPro" id="IPR036942">
    <property type="entry name" value="Beta-barrel_TonB_sf"/>
</dbReference>
<dbReference type="Proteomes" id="UP000199656">
    <property type="component" value="Unassembled WGS sequence"/>
</dbReference>
<accession>A0A1H3WT22</accession>
<keyword evidence="3 7" id="KW-1134">Transmembrane beta strand</keyword>
<dbReference type="GO" id="GO:0009279">
    <property type="term" value="C:cell outer membrane"/>
    <property type="evidence" value="ECO:0007669"/>
    <property type="project" value="UniProtKB-SubCell"/>
</dbReference>
<dbReference type="SUPFAM" id="SSF49464">
    <property type="entry name" value="Carboxypeptidase regulatory domain-like"/>
    <property type="match status" value="1"/>
</dbReference>
<keyword evidence="4 7" id="KW-0812">Transmembrane</keyword>
<organism evidence="9 10">
    <name type="scientific">Chitinophaga terrae</name>
    <name type="common">ex Kim and Jung 2007</name>
    <dbReference type="NCBI Taxonomy" id="408074"/>
    <lineage>
        <taxon>Bacteria</taxon>
        <taxon>Pseudomonadati</taxon>
        <taxon>Bacteroidota</taxon>
        <taxon>Chitinophagia</taxon>
        <taxon>Chitinophagales</taxon>
        <taxon>Chitinophagaceae</taxon>
        <taxon>Chitinophaga</taxon>
    </lineage>
</organism>
<dbReference type="InterPro" id="IPR012910">
    <property type="entry name" value="Plug_dom"/>
</dbReference>
<keyword evidence="2 7" id="KW-0813">Transport</keyword>
<gene>
    <name evidence="9" type="ORF">SAMN05660909_00032</name>
</gene>
<dbReference type="Gene3D" id="2.170.130.10">
    <property type="entry name" value="TonB-dependent receptor, plug domain"/>
    <property type="match status" value="1"/>
</dbReference>
<reference evidence="10" key="1">
    <citation type="submission" date="2016-10" db="EMBL/GenBank/DDBJ databases">
        <authorList>
            <person name="Varghese N."/>
            <person name="Submissions S."/>
        </authorList>
    </citation>
    <scope>NUCLEOTIDE SEQUENCE [LARGE SCALE GENOMIC DNA]</scope>
    <source>
        <strain evidence="10">DSM 23920</strain>
    </source>
</reference>
<dbReference type="NCBIfam" id="TIGR04057">
    <property type="entry name" value="SusC_RagA_signa"/>
    <property type="match status" value="1"/>
</dbReference>
<dbReference type="OrthoDB" id="9768177at2"/>